<dbReference type="STRING" id="180088.A0A1J8R9N9"/>
<evidence type="ECO:0000313" key="2">
    <source>
        <dbReference type="Proteomes" id="UP000183567"/>
    </source>
</evidence>
<dbReference type="Gene3D" id="3.80.10.10">
    <property type="entry name" value="Ribonuclease Inhibitor"/>
    <property type="match status" value="1"/>
</dbReference>
<accession>A0A1J8R9N9</accession>
<dbReference type="InterPro" id="IPR032675">
    <property type="entry name" value="LRR_dom_sf"/>
</dbReference>
<dbReference type="AlphaFoldDB" id="A0A1J8R9N9"/>
<organism evidence="1 2">
    <name type="scientific">Rhizopogon vesiculosus</name>
    <dbReference type="NCBI Taxonomy" id="180088"/>
    <lineage>
        <taxon>Eukaryota</taxon>
        <taxon>Fungi</taxon>
        <taxon>Dikarya</taxon>
        <taxon>Basidiomycota</taxon>
        <taxon>Agaricomycotina</taxon>
        <taxon>Agaricomycetes</taxon>
        <taxon>Agaricomycetidae</taxon>
        <taxon>Boletales</taxon>
        <taxon>Suillineae</taxon>
        <taxon>Rhizopogonaceae</taxon>
        <taxon>Rhizopogon</taxon>
    </lineage>
</organism>
<evidence type="ECO:0008006" key="3">
    <source>
        <dbReference type="Google" id="ProtNLM"/>
    </source>
</evidence>
<proteinExistence type="predicted"/>
<sequence length="425" mass="48345">MQVFRAQDVEPLSDHEARQFLRHAARVRSLHILDEDSEYFHLLTAIPTETCQFQRLLALEYSVDGTIRHLPFFLSITLRRCVLSVVHPDLKYCYGLESLSLWGSTDSADEPSLLSKTICSCKSLKHLRCPLLDSTGWNHLSNLPTLVTLRIYGWRYEVQLDWDNLNVAPFVNVATLQFNVYSAADVIKLIQHSEFPSLEEFSLCTRVLPWVEAEQLFRALSQCRACETLECIYISSSSSHPGHEKHSLTAIRQFICFSQLRALRLSVHGSIYLDNDLLLDAMSSWPHIRSLKLADTRVNPPAITFRGLFAALRLCPNLLNLQIYLDAVNIDIDPEAELFQHTSLRELDICNSNVEDPKAVAYIIFSMFPCISSIISPLSSNRRISAWDEVKKELKSLRSSVMVQQGKDLCSGYTRARVLPWDASA</sequence>
<gene>
    <name evidence="1" type="ORF">AZE42_05379</name>
</gene>
<dbReference type="SUPFAM" id="SSF52047">
    <property type="entry name" value="RNI-like"/>
    <property type="match status" value="1"/>
</dbReference>
<dbReference type="OrthoDB" id="2631350at2759"/>
<evidence type="ECO:0000313" key="1">
    <source>
        <dbReference type="EMBL" id="OJA20588.1"/>
    </source>
</evidence>
<protein>
    <recommendedName>
        <fullName evidence="3">F-box domain-containing protein</fullName>
    </recommendedName>
</protein>
<dbReference type="Proteomes" id="UP000183567">
    <property type="component" value="Unassembled WGS sequence"/>
</dbReference>
<keyword evidence="2" id="KW-1185">Reference proteome</keyword>
<reference evidence="1 2" key="1">
    <citation type="submission" date="2016-03" db="EMBL/GenBank/DDBJ databases">
        <title>Comparative genomics of the ectomycorrhizal sister species Rhizopogon vinicolor and Rhizopogon vesiculosus (Basidiomycota: Boletales) reveals a divergence of the mating type B locus.</title>
        <authorList>
            <person name="Mujic A.B."/>
            <person name="Kuo A."/>
            <person name="Tritt A."/>
            <person name="Lipzen A."/>
            <person name="Chen C."/>
            <person name="Johnson J."/>
            <person name="Sharma A."/>
            <person name="Barry K."/>
            <person name="Grigoriev I.V."/>
            <person name="Spatafora J.W."/>
        </authorList>
    </citation>
    <scope>NUCLEOTIDE SEQUENCE [LARGE SCALE GENOMIC DNA]</scope>
    <source>
        <strain evidence="1 2">AM-OR11-056</strain>
    </source>
</reference>
<name>A0A1J8R9N9_9AGAM</name>
<comment type="caution">
    <text evidence="1">The sequence shown here is derived from an EMBL/GenBank/DDBJ whole genome shotgun (WGS) entry which is preliminary data.</text>
</comment>
<dbReference type="EMBL" id="LVVM01000505">
    <property type="protein sequence ID" value="OJA20588.1"/>
    <property type="molecule type" value="Genomic_DNA"/>
</dbReference>